<dbReference type="PANTHER" id="PTHR10520">
    <property type="entry name" value="TRIFUNCTIONAL PURINE BIOSYNTHETIC PROTEIN ADENOSINE-3-RELATED"/>
    <property type="match status" value="1"/>
</dbReference>
<evidence type="ECO:0000256" key="11">
    <source>
        <dbReference type="ARBA" id="ARBA00049057"/>
    </source>
</evidence>
<dbReference type="AlphaFoldDB" id="A0A7C0WV23"/>
<protein>
    <recommendedName>
        <fullName evidence="4 12">Phosphoribosylformylglycinamidine cyclo-ligase</fullName>
        <ecNumber evidence="3 12">6.3.3.1</ecNumber>
    </recommendedName>
    <alternativeName>
        <fullName evidence="9 12">AIR synthase</fullName>
    </alternativeName>
    <alternativeName>
        <fullName evidence="10 12">AIRS</fullName>
    </alternativeName>
    <alternativeName>
        <fullName evidence="8 12">Phosphoribosyl-aminoimidazole synthetase</fullName>
    </alternativeName>
</protein>
<comment type="caution">
    <text evidence="15">The sequence shown here is derived from an EMBL/GenBank/DDBJ whole genome shotgun (WGS) entry which is preliminary data.</text>
</comment>
<comment type="pathway">
    <text evidence="1 12">Purine metabolism; IMP biosynthesis via de novo pathway; 5-amino-1-(5-phospho-D-ribosyl)imidazole from N(2)-formyl-N(1)-(5-phospho-D-ribosyl)glycinamide: step 2/2.</text>
</comment>
<dbReference type="UniPathway" id="UPA00074">
    <property type="reaction ID" value="UER00129"/>
</dbReference>
<dbReference type="InterPro" id="IPR036921">
    <property type="entry name" value="PurM-like_N_sf"/>
</dbReference>
<dbReference type="GO" id="GO:0046084">
    <property type="term" value="P:adenine biosynthetic process"/>
    <property type="evidence" value="ECO:0007669"/>
    <property type="project" value="TreeGrafter"/>
</dbReference>
<dbReference type="Gene3D" id="3.90.650.10">
    <property type="entry name" value="PurM-like C-terminal domain"/>
    <property type="match status" value="1"/>
</dbReference>
<keyword evidence="6 12" id="KW-0547">Nucleotide-binding</keyword>
<dbReference type="HAMAP" id="MF_00741">
    <property type="entry name" value="AIRS"/>
    <property type="match status" value="1"/>
</dbReference>
<organism evidence="15">
    <name type="scientific">Thermodesulforhabdus norvegica</name>
    <dbReference type="NCBI Taxonomy" id="39841"/>
    <lineage>
        <taxon>Bacteria</taxon>
        <taxon>Pseudomonadati</taxon>
        <taxon>Thermodesulfobacteriota</taxon>
        <taxon>Syntrophobacteria</taxon>
        <taxon>Syntrophobacterales</taxon>
        <taxon>Thermodesulforhabdaceae</taxon>
        <taxon>Thermodesulforhabdus</taxon>
    </lineage>
</organism>
<comment type="catalytic activity">
    <reaction evidence="11 12">
        <text>2-formamido-N(1)-(5-O-phospho-beta-D-ribosyl)acetamidine + ATP = 5-amino-1-(5-phospho-beta-D-ribosyl)imidazole + ADP + phosphate + H(+)</text>
        <dbReference type="Rhea" id="RHEA:23032"/>
        <dbReference type="ChEBI" id="CHEBI:15378"/>
        <dbReference type="ChEBI" id="CHEBI:30616"/>
        <dbReference type="ChEBI" id="CHEBI:43474"/>
        <dbReference type="ChEBI" id="CHEBI:137981"/>
        <dbReference type="ChEBI" id="CHEBI:147287"/>
        <dbReference type="ChEBI" id="CHEBI:456216"/>
        <dbReference type="EC" id="6.3.3.1"/>
    </reaction>
</comment>
<keyword evidence="7 12" id="KW-0067">ATP-binding</keyword>
<dbReference type="GO" id="GO:0006189">
    <property type="term" value="P:'de novo' IMP biosynthetic process"/>
    <property type="evidence" value="ECO:0007669"/>
    <property type="project" value="UniProtKB-UniRule"/>
</dbReference>
<accession>A0A7C0WV23</accession>
<dbReference type="EMBL" id="DQZW01000230">
    <property type="protein sequence ID" value="HDL90215.1"/>
    <property type="molecule type" value="Genomic_DNA"/>
</dbReference>
<evidence type="ECO:0000313" key="15">
    <source>
        <dbReference type="EMBL" id="HDL90215.1"/>
    </source>
</evidence>
<dbReference type="InterPro" id="IPR004733">
    <property type="entry name" value="PurM_cligase"/>
</dbReference>
<dbReference type="GO" id="GO:0004641">
    <property type="term" value="F:phosphoribosylformylglycinamidine cyclo-ligase activity"/>
    <property type="evidence" value="ECO:0007669"/>
    <property type="project" value="UniProtKB-UniRule"/>
</dbReference>
<dbReference type="CDD" id="cd02196">
    <property type="entry name" value="PurM"/>
    <property type="match status" value="1"/>
</dbReference>
<evidence type="ECO:0000256" key="5">
    <source>
        <dbReference type="ARBA" id="ARBA00022598"/>
    </source>
</evidence>
<comment type="similarity">
    <text evidence="2 12">Belongs to the AIR synthase family.</text>
</comment>
<evidence type="ECO:0000256" key="7">
    <source>
        <dbReference type="ARBA" id="ARBA00022840"/>
    </source>
</evidence>
<keyword evidence="5 12" id="KW-0436">Ligase</keyword>
<sequence length="348" mass="37597">MELYKEAGVDLEKANILVERIKPLAQKTVRKGVRSGIGGFGALFALDTNEIKDPVLVSSTDGVGTKLKVAFLAEKYDTVGIDLVAMCVNDILVHGARPLFFLDYIAMGKIDLDILEDLIRGISNGCEKAGCALVGGETAEMPDFYSPGEFDMAGFAVGVVDNNDIVDGSTIHVGDVVVGLQSSGLHSNGYSLVRKILFKQLKMNPDDYIEDLGTTVAEELLKPTMIYAPVVLRLLKQVQIKGMAHITGGGLIDNIPRILPDSCTAVIRRGSWDIPPIFSFLQKAGKISDGEMFHIFNNGVGFVLIVPEGAVDTIIQHCQASGLKGYVIGYIEHKQNEKEGPSIIFEQA</sequence>
<comment type="subcellular location">
    <subcellularLocation>
        <location evidence="12">Cytoplasm</location>
    </subcellularLocation>
</comment>
<gene>
    <name evidence="12" type="primary">purM</name>
    <name evidence="15" type="ORF">ENG14_04865</name>
</gene>
<dbReference type="GO" id="GO:0005829">
    <property type="term" value="C:cytosol"/>
    <property type="evidence" value="ECO:0007669"/>
    <property type="project" value="TreeGrafter"/>
</dbReference>
<dbReference type="Proteomes" id="UP000886355">
    <property type="component" value="Unassembled WGS sequence"/>
</dbReference>
<evidence type="ECO:0000259" key="14">
    <source>
        <dbReference type="Pfam" id="PF02769"/>
    </source>
</evidence>
<dbReference type="InterPro" id="IPR036676">
    <property type="entry name" value="PurM-like_C_sf"/>
</dbReference>
<evidence type="ECO:0000256" key="2">
    <source>
        <dbReference type="ARBA" id="ARBA00010280"/>
    </source>
</evidence>
<evidence type="ECO:0000256" key="8">
    <source>
        <dbReference type="ARBA" id="ARBA00031908"/>
    </source>
</evidence>
<dbReference type="FunFam" id="3.30.1330.10:FF:000001">
    <property type="entry name" value="Phosphoribosylformylglycinamidine cyclo-ligase"/>
    <property type="match status" value="1"/>
</dbReference>
<dbReference type="FunFam" id="3.90.650.10:FF:000001">
    <property type="entry name" value="Phosphoribosylformylglycinamidine cyclo-ligase"/>
    <property type="match status" value="1"/>
</dbReference>
<dbReference type="InterPro" id="IPR010918">
    <property type="entry name" value="PurM-like_C_dom"/>
</dbReference>
<feature type="domain" description="PurM-like C-terminal" evidence="14">
    <location>
        <begin position="173"/>
        <end position="337"/>
    </location>
</feature>
<dbReference type="Gene3D" id="3.30.1330.10">
    <property type="entry name" value="PurM-like, N-terminal domain"/>
    <property type="match status" value="1"/>
</dbReference>
<dbReference type="Pfam" id="PF02769">
    <property type="entry name" value="AIRS_C"/>
    <property type="match status" value="1"/>
</dbReference>
<reference evidence="15" key="1">
    <citation type="journal article" date="2020" name="mSystems">
        <title>Genome- and Community-Level Interaction Insights into Carbon Utilization and Element Cycling Functions of Hydrothermarchaeota in Hydrothermal Sediment.</title>
        <authorList>
            <person name="Zhou Z."/>
            <person name="Liu Y."/>
            <person name="Xu W."/>
            <person name="Pan J."/>
            <person name="Luo Z.H."/>
            <person name="Li M."/>
        </authorList>
    </citation>
    <scope>NUCLEOTIDE SEQUENCE [LARGE SCALE GENOMIC DNA]</scope>
    <source>
        <strain evidence="15">HyVt-19</strain>
    </source>
</reference>
<dbReference type="GO" id="GO:0005524">
    <property type="term" value="F:ATP binding"/>
    <property type="evidence" value="ECO:0007669"/>
    <property type="project" value="UniProtKB-KW"/>
</dbReference>
<evidence type="ECO:0000256" key="12">
    <source>
        <dbReference type="HAMAP-Rule" id="MF_00741"/>
    </source>
</evidence>
<evidence type="ECO:0000256" key="1">
    <source>
        <dbReference type="ARBA" id="ARBA00004686"/>
    </source>
</evidence>
<dbReference type="InterPro" id="IPR016188">
    <property type="entry name" value="PurM-like_N"/>
</dbReference>
<dbReference type="GO" id="GO:0004637">
    <property type="term" value="F:phosphoribosylamine-glycine ligase activity"/>
    <property type="evidence" value="ECO:0007669"/>
    <property type="project" value="TreeGrafter"/>
</dbReference>
<evidence type="ECO:0000256" key="4">
    <source>
        <dbReference type="ARBA" id="ARBA00020367"/>
    </source>
</evidence>
<dbReference type="SUPFAM" id="SSF56042">
    <property type="entry name" value="PurM C-terminal domain-like"/>
    <property type="match status" value="1"/>
</dbReference>
<keyword evidence="12" id="KW-0658">Purine biosynthesis</keyword>
<dbReference type="Pfam" id="PF00586">
    <property type="entry name" value="AIRS"/>
    <property type="match status" value="1"/>
</dbReference>
<evidence type="ECO:0000256" key="9">
    <source>
        <dbReference type="ARBA" id="ARBA00032931"/>
    </source>
</evidence>
<dbReference type="NCBIfam" id="TIGR00878">
    <property type="entry name" value="purM"/>
    <property type="match status" value="1"/>
</dbReference>
<proteinExistence type="inferred from homology"/>
<keyword evidence="12" id="KW-0963">Cytoplasm</keyword>
<dbReference type="PANTHER" id="PTHR10520:SF12">
    <property type="entry name" value="TRIFUNCTIONAL PURINE BIOSYNTHETIC PROTEIN ADENOSINE-3"/>
    <property type="match status" value="1"/>
</dbReference>
<dbReference type="SUPFAM" id="SSF55326">
    <property type="entry name" value="PurM N-terminal domain-like"/>
    <property type="match status" value="1"/>
</dbReference>
<evidence type="ECO:0000256" key="3">
    <source>
        <dbReference type="ARBA" id="ARBA00013047"/>
    </source>
</evidence>
<feature type="domain" description="PurM-like N-terminal" evidence="13">
    <location>
        <begin position="55"/>
        <end position="160"/>
    </location>
</feature>
<evidence type="ECO:0000256" key="6">
    <source>
        <dbReference type="ARBA" id="ARBA00022741"/>
    </source>
</evidence>
<evidence type="ECO:0000256" key="10">
    <source>
        <dbReference type="ARBA" id="ARBA00033093"/>
    </source>
</evidence>
<evidence type="ECO:0000259" key="13">
    <source>
        <dbReference type="Pfam" id="PF00586"/>
    </source>
</evidence>
<dbReference type="EC" id="6.3.3.1" evidence="3 12"/>
<name>A0A7C0WV23_9BACT</name>